<protein>
    <submittedName>
        <fullName evidence="1">Uncharacterized protein</fullName>
    </submittedName>
</protein>
<proteinExistence type="predicted"/>
<accession>A0ACB0YAA6</accession>
<name>A0ACB0YAA6_MELEN</name>
<evidence type="ECO:0000313" key="1">
    <source>
        <dbReference type="EMBL" id="CAK5039132.1"/>
    </source>
</evidence>
<comment type="caution">
    <text evidence="1">The sequence shown here is derived from an EMBL/GenBank/DDBJ whole genome shotgun (WGS) entry which is preliminary data.</text>
</comment>
<sequence length="95" mass="10709">MNEAYDDLTKRAPRKLSPQKAIDLQLAIKDIENAKSPVEVFGFDPTKTIDINDLDELEKRCLDKEKAIKLLIGDNDVQTLKGLKERALDAIESIN</sequence>
<evidence type="ECO:0000313" key="2">
    <source>
        <dbReference type="Proteomes" id="UP001497535"/>
    </source>
</evidence>
<gene>
    <name evidence="1" type="ORF">MENTE1834_LOCUS9840</name>
</gene>
<dbReference type="EMBL" id="CAVMJV010000009">
    <property type="protein sequence ID" value="CAK5039132.1"/>
    <property type="molecule type" value="Genomic_DNA"/>
</dbReference>
<dbReference type="Proteomes" id="UP001497535">
    <property type="component" value="Unassembled WGS sequence"/>
</dbReference>
<reference evidence="1" key="1">
    <citation type="submission" date="2023-11" db="EMBL/GenBank/DDBJ databases">
        <authorList>
            <person name="Poullet M."/>
        </authorList>
    </citation>
    <scope>NUCLEOTIDE SEQUENCE</scope>
    <source>
        <strain evidence="1">E1834</strain>
    </source>
</reference>
<organism evidence="1 2">
    <name type="scientific">Meloidogyne enterolobii</name>
    <name type="common">Root-knot nematode worm</name>
    <name type="synonym">Meloidogyne mayaguensis</name>
    <dbReference type="NCBI Taxonomy" id="390850"/>
    <lineage>
        <taxon>Eukaryota</taxon>
        <taxon>Metazoa</taxon>
        <taxon>Ecdysozoa</taxon>
        <taxon>Nematoda</taxon>
        <taxon>Chromadorea</taxon>
        <taxon>Rhabditida</taxon>
        <taxon>Tylenchina</taxon>
        <taxon>Tylenchomorpha</taxon>
        <taxon>Tylenchoidea</taxon>
        <taxon>Meloidogynidae</taxon>
        <taxon>Meloidogyninae</taxon>
        <taxon>Meloidogyne</taxon>
    </lineage>
</organism>
<keyword evidence="2" id="KW-1185">Reference proteome</keyword>